<dbReference type="Gramene" id="Kaladp0033s0272.1.v1.1">
    <property type="protein sequence ID" value="Kaladp0033s0272.1.v1.1"/>
    <property type="gene ID" value="Kaladp0033s0272.v1.1"/>
</dbReference>
<keyword evidence="2" id="KW-1185">Reference proteome</keyword>
<accession>A0A7N0TE62</accession>
<sequence>MLNIEHQQSSSFCPSPSMGPRISFSNEFADSQQAVKIQSNYKEAPVSADFEFSISNFNTFSSLNNSAADEIFFMGKMLPLKERKTTLRDELLAGDDGFEDLIPQAPKGISRWKDRFGLMRRSGNDQKKSERRDGCLESVAEEKIPALILEDSHHTKKTTEEPLNSGCLTLTDVKG</sequence>
<dbReference type="PANTHER" id="PTHR31722:SF71">
    <property type="entry name" value="GENOME ASSEMBLY, CHROMOSOME: A05"/>
    <property type="match status" value="1"/>
</dbReference>
<dbReference type="PANTHER" id="PTHR31722">
    <property type="entry name" value="OS06G0675200 PROTEIN"/>
    <property type="match status" value="1"/>
</dbReference>
<dbReference type="Proteomes" id="UP000594263">
    <property type="component" value="Unplaced"/>
</dbReference>
<dbReference type="OMA" id="YTTMGPR"/>
<reference evidence="1" key="1">
    <citation type="submission" date="2021-01" db="UniProtKB">
        <authorList>
            <consortium name="EnsemblPlants"/>
        </authorList>
    </citation>
    <scope>IDENTIFICATION</scope>
</reference>
<dbReference type="EnsemblPlants" id="Kaladp0033s0272.1.v1.1">
    <property type="protein sequence ID" value="Kaladp0033s0272.1.v1.1"/>
    <property type="gene ID" value="Kaladp0033s0272.v1.1"/>
</dbReference>
<proteinExistence type="predicted"/>
<evidence type="ECO:0000313" key="2">
    <source>
        <dbReference type="Proteomes" id="UP000594263"/>
    </source>
</evidence>
<name>A0A7N0TE62_KALFE</name>
<protein>
    <submittedName>
        <fullName evidence="1">Uncharacterized protein</fullName>
    </submittedName>
</protein>
<dbReference type="AlphaFoldDB" id="A0A7N0TE62"/>
<evidence type="ECO:0000313" key="1">
    <source>
        <dbReference type="EnsemblPlants" id="Kaladp0033s0272.1.v1.1"/>
    </source>
</evidence>
<organism evidence="1 2">
    <name type="scientific">Kalanchoe fedtschenkoi</name>
    <name type="common">Lavender scallops</name>
    <name type="synonym">South American air plant</name>
    <dbReference type="NCBI Taxonomy" id="63787"/>
    <lineage>
        <taxon>Eukaryota</taxon>
        <taxon>Viridiplantae</taxon>
        <taxon>Streptophyta</taxon>
        <taxon>Embryophyta</taxon>
        <taxon>Tracheophyta</taxon>
        <taxon>Spermatophyta</taxon>
        <taxon>Magnoliopsida</taxon>
        <taxon>eudicotyledons</taxon>
        <taxon>Gunneridae</taxon>
        <taxon>Pentapetalae</taxon>
        <taxon>Saxifragales</taxon>
        <taxon>Crassulaceae</taxon>
        <taxon>Kalanchoe</taxon>
    </lineage>
</organism>